<evidence type="ECO:0000256" key="3">
    <source>
        <dbReference type="ARBA" id="ARBA00022448"/>
    </source>
</evidence>
<keyword evidence="5 8" id="KW-0812">Transmembrane</keyword>
<keyword evidence="10" id="KW-1185">Reference proteome</keyword>
<dbReference type="STRING" id="314271.RB2654_01530"/>
<organism evidence="9 10">
    <name type="scientific">Maritimibacter alkaliphilus HTCC2654</name>
    <dbReference type="NCBI Taxonomy" id="314271"/>
    <lineage>
        <taxon>Bacteria</taxon>
        <taxon>Pseudomonadati</taxon>
        <taxon>Pseudomonadota</taxon>
        <taxon>Alphaproteobacteria</taxon>
        <taxon>Rhodobacterales</taxon>
        <taxon>Roseobacteraceae</taxon>
        <taxon>Maritimibacter</taxon>
    </lineage>
</organism>
<evidence type="ECO:0000256" key="8">
    <source>
        <dbReference type="RuleBase" id="RU363041"/>
    </source>
</evidence>
<evidence type="ECO:0000256" key="4">
    <source>
        <dbReference type="ARBA" id="ARBA00022475"/>
    </source>
</evidence>
<dbReference type="PANTHER" id="PTHR30269">
    <property type="entry name" value="TRANSMEMBRANE PROTEIN YFCA"/>
    <property type="match status" value="1"/>
</dbReference>
<feature type="transmembrane region" description="Helical" evidence="8">
    <location>
        <begin position="134"/>
        <end position="160"/>
    </location>
</feature>
<dbReference type="EMBL" id="AAMT01000037">
    <property type="protein sequence ID" value="EAQ10450.1"/>
    <property type="molecule type" value="Genomic_DNA"/>
</dbReference>
<name>A3VMR8_9RHOB</name>
<evidence type="ECO:0000256" key="5">
    <source>
        <dbReference type="ARBA" id="ARBA00022692"/>
    </source>
</evidence>
<evidence type="ECO:0000256" key="7">
    <source>
        <dbReference type="ARBA" id="ARBA00023136"/>
    </source>
</evidence>
<keyword evidence="4 8" id="KW-1003">Cell membrane</keyword>
<keyword evidence="7 8" id="KW-0472">Membrane</keyword>
<evidence type="ECO:0000313" key="9">
    <source>
        <dbReference type="EMBL" id="EAQ10450.1"/>
    </source>
</evidence>
<sequence length="247" mass="25533">MIEQALATPGLAWLAVTFVFAGVVRGFSGFGTALIFMPVGAIFLPVSTAIVVVTITGVVTWVLIVPRAFREADKAEVGVLALAAVAAAPLGVWMLTWLDREVLRWTVAVVATVTLAALVSGWRFGGRVRWPGLGAIGATAGVLGGTTGLTGPPVILFYLAGPSGAAKVRANTILFLACLDIGIIVNLLARGLVGWAEVTLAAVLAVPYALGIALGQWAFRPEAERGFRAVAYGVIGLAIVTGLPLFD</sequence>
<feature type="transmembrane region" description="Helical" evidence="8">
    <location>
        <begin position="172"/>
        <end position="193"/>
    </location>
</feature>
<evidence type="ECO:0000256" key="6">
    <source>
        <dbReference type="ARBA" id="ARBA00022989"/>
    </source>
</evidence>
<keyword evidence="6 8" id="KW-1133">Transmembrane helix</keyword>
<keyword evidence="3" id="KW-0813">Transport</keyword>
<dbReference type="PANTHER" id="PTHR30269:SF37">
    <property type="entry name" value="MEMBRANE TRANSPORTER PROTEIN"/>
    <property type="match status" value="1"/>
</dbReference>
<protein>
    <recommendedName>
        <fullName evidence="8">Probable membrane transporter protein</fullName>
    </recommendedName>
</protein>
<dbReference type="RefSeq" id="WP_008328022.1">
    <property type="nucleotide sequence ID" value="NZ_CH902578.1"/>
</dbReference>
<feature type="transmembrane region" description="Helical" evidence="8">
    <location>
        <begin position="12"/>
        <end position="36"/>
    </location>
</feature>
<feature type="transmembrane region" description="Helical" evidence="8">
    <location>
        <begin position="42"/>
        <end position="65"/>
    </location>
</feature>
<feature type="transmembrane region" description="Helical" evidence="8">
    <location>
        <begin position="77"/>
        <end position="96"/>
    </location>
</feature>
<feature type="transmembrane region" description="Helical" evidence="8">
    <location>
        <begin position="200"/>
        <end position="219"/>
    </location>
</feature>
<comment type="subcellular location">
    <subcellularLocation>
        <location evidence="1 8">Cell membrane</location>
        <topology evidence="1 8">Multi-pass membrane protein</topology>
    </subcellularLocation>
</comment>
<dbReference type="AlphaFoldDB" id="A3VMR8"/>
<dbReference type="HOGENOM" id="CLU_054750_1_0_5"/>
<dbReference type="InterPro" id="IPR002781">
    <property type="entry name" value="TM_pro_TauE-like"/>
</dbReference>
<feature type="transmembrane region" description="Helical" evidence="8">
    <location>
        <begin position="225"/>
        <end position="246"/>
    </location>
</feature>
<comment type="caution">
    <text evidence="9">The sequence shown here is derived from an EMBL/GenBank/DDBJ whole genome shotgun (WGS) entry which is preliminary data.</text>
</comment>
<evidence type="ECO:0000256" key="1">
    <source>
        <dbReference type="ARBA" id="ARBA00004651"/>
    </source>
</evidence>
<dbReference type="OrthoDB" id="9795324at2"/>
<dbReference type="InterPro" id="IPR052017">
    <property type="entry name" value="TSUP"/>
</dbReference>
<dbReference type="Proteomes" id="UP000002931">
    <property type="component" value="Unassembled WGS sequence"/>
</dbReference>
<evidence type="ECO:0000256" key="2">
    <source>
        <dbReference type="ARBA" id="ARBA00009142"/>
    </source>
</evidence>
<dbReference type="GO" id="GO:0005886">
    <property type="term" value="C:plasma membrane"/>
    <property type="evidence" value="ECO:0007669"/>
    <property type="project" value="UniProtKB-SubCell"/>
</dbReference>
<evidence type="ECO:0000313" key="10">
    <source>
        <dbReference type="Proteomes" id="UP000002931"/>
    </source>
</evidence>
<feature type="transmembrane region" description="Helical" evidence="8">
    <location>
        <begin position="102"/>
        <end position="122"/>
    </location>
</feature>
<reference evidence="9 10" key="1">
    <citation type="journal article" date="2010" name="J. Bacteriol.">
        <title>Genome sequences of Pelagibaca bermudensis HTCC2601T and Maritimibacter alkaliphilus HTCC2654T, the type strains of two marine Roseobacter genera.</title>
        <authorList>
            <person name="Thrash J.C."/>
            <person name="Cho J.C."/>
            <person name="Ferriera S."/>
            <person name="Johnson J."/>
            <person name="Vergin K.L."/>
            <person name="Giovannoni S.J."/>
        </authorList>
    </citation>
    <scope>NUCLEOTIDE SEQUENCE [LARGE SCALE GENOMIC DNA]</scope>
    <source>
        <strain evidence="9 10">HTCC2654</strain>
    </source>
</reference>
<dbReference type="eggNOG" id="COG0730">
    <property type="taxonomic scope" value="Bacteria"/>
</dbReference>
<accession>A3VMR8</accession>
<gene>
    <name evidence="9" type="ORF">RB2654_01530</name>
</gene>
<dbReference type="Pfam" id="PF01925">
    <property type="entry name" value="TauE"/>
    <property type="match status" value="1"/>
</dbReference>
<proteinExistence type="inferred from homology"/>
<comment type="similarity">
    <text evidence="2 8">Belongs to the 4-toluene sulfonate uptake permease (TSUP) (TC 2.A.102) family.</text>
</comment>